<evidence type="ECO:0000313" key="5">
    <source>
        <dbReference type="EMBL" id="MDQ0555743.1"/>
    </source>
</evidence>
<name>A0ABU0MYR7_9FIRM</name>
<dbReference type="PROSITE" id="PS00165">
    <property type="entry name" value="DEHYDRATASE_SER_THR"/>
    <property type="match status" value="1"/>
</dbReference>
<comment type="caution">
    <text evidence="5">The sequence shown here is derived from an EMBL/GenBank/DDBJ whole genome shotgun (WGS) entry which is preliminary data.</text>
</comment>
<dbReference type="EMBL" id="JAUSWG010000003">
    <property type="protein sequence ID" value="MDQ0555743.1"/>
    <property type="molecule type" value="Genomic_DNA"/>
</dbReference>
<keyword evidence="5" id="KW-0808">Transferase</keyword>
<protein>
    <submittedName>
        <fullName evidence="5">Cysteine synthase A</fullName>
        <ecNumber evidence="5">2.5.1.47</ecNumber>
    </submittedName>
</protein>
<accession>A0ABU0MYR7</accession>
<dbReference type="RefSeq" id="WP_307503582.1">
    <property type="nucleotide sequence ID" value="NZ_BAAACE010000028.1"/>
</dbReference>
<feature type="domain" description="Tryptophan synthase beta chain-like PALP" evidence="4">
    <location>
        <begin position="7"/>
        <end position="288"/>
    </location>
</feature>
<dbReference type="EC" id="2.5.1.47" evidence="5"/>
<dbReference type="CDD" id="cd01561">
    <property type="entry name" value="CBS_like"/>
    <property type="match status" value="1"/>
</dbReference>
<organism evidence="5 6">
    <name type="scientific">Paraclostridium ghonii</name>
    <dbReference type="NCBI Taxonomy" id="29358"/>
    <lineage>
        <taxon>Bacteria</taxon>
        <taxon>Bacillati</taxon>
        <taxon>Bacillota</taxon>
        <taxon>Clostridia</taxon>
        <taxon>Peptostreptococcales</taxon>
        <taxon>Peptostreptococcaceae</taxon>
        <taxon>Paraclostridium</taxon>
    </lineage>
</organism>
<dbReference type="InterPro" id="IPR000634">
    <property type="entry name" value="Ser/Thr_deHydtase_PyrdxlP-BS"/>
</dbReference>
<proteinExistence type="predicted"/>
<evidence type="ECO:0000256" key="2">
    <source>
        <dbReference type="ARBA" id="ARBA00004962"/>
    </source>
</evidence>
<evidence type="ECO:0000259" key="4">
    <source>
        <dbReference type="Pfam" id="PF00291"/>
    </source>
</evidence>
<dbReference type="NCBIfam" id="TIGR01139">
    <property type="entry name" value="cysK"/>
    <property type="match status" value="1"/>
</dbReference>
<dbReference type="InterPro" id="IPR036052">
    <property type="entry name" value="TrpB-like_PALP_sf"/>
</dbReference>
<dbReference type="InterPro" id="IPR001926">
    <property type="entry name" value="TrpB-like_PALP"/>
</dbReference>
<comment type="cofactor">
    <cofactor evidence="1">
        <name>pyridoxal 5'-phosphate</name>
        <dbReference type="ChEBI" id="CHEBI:597326"/>
    </cofactor>
</comment>
<keyword evidence="3" id="KW-0663">Pyridoxal phosphate</keyword>
<dbReference type="SUPFAM" id="SSF53686">
    <property type="entry name" value="Tryptophan synthase beta subunit-like PLP-dependent enzymes"/>
    <property type="match status" value="1"/>
</dbReference>
<evidence type="ECO:0000313" key="6">
    <source>
        <dbReference type="Proteomes" id="UP001232584"/>
    </source>
</evidence>
<evidence type="ECO:0000256" key="1">
    <source>
        <dbReference type="ARBA" id="ARBA00001933"/>
    </source>
</evidence>
<dbReference type="Gene3D" id="3.40.50.1100">
    <property type="match status" value="2"/>
</dbReference>
<dbReference type="GO" id="GO:0004124">
    <property type="term" value="F:cysteine synthase activity"/>
    <property type="evidence" value="ECO:0007669"/>
    <property type="project" value="UniProtKB-EC"/>
</dbReference>
<reference evidence="5 6" key="1">
    <citation type="submission" date="2023-07" db="EMBL/GenBank/DDBJ databases">
        <title>Genomic Encyclopedia of Type Strains, Phase IV (KMG-IV): sequencing the most valuable type-strain genomes for metagenomic binning, comparative biology and taxonomic classification.</title>
        <authorList>
            <person name="Goeker M."/>
        </authorList>
    </citation>
    <scope>NUCLEOTIDE SEQUENCE [LARGE SCALE GENOMIC DNA]</scope>
    <source>
        <strain evidence="5 6">DSM 15049</strain>
    </source>
</reference>
<dbReference type="InterPro" id="IPR005856">
    <property type="entry name" value="Cys_synth"/>
</dbReference>
<dbReference type="Pfam" id="PF00291">
    <property type="entry name" value="PALP"/>
    <property type="match status" value="1"/>
</dbReference>
<dbReference type="Proteomes" id="UP001232584">
    <property type="component" value="Unassembled WGS sequence"/>
</dbReference>
<sequence length="301" mass="32475">MLYNNVLDLIGKTPMIKLNNMQLGNNNMFLKLEKYNIGGSIKDRAVLGMIEDLMESGDIKAGDTIVEATSGNTGIALAMIGKLKGLNIIIVMPSSMSKERRDLMKAYGAEIVLTGEGGMQSSIDKAIELINSNENYKSLKQFENKSNPKKHYNTTAIEICEDVKDIDILVCGIGTGGTISGVAKYLKELNKDIKVIGVEPESSPLISKGYSAPHKIQGIGANFIPKNLDMNVVDEIITVKDEDAINTIKLLGEKEGILVGISSGANVFASMQISKKFEGKNIVTIAPDGIEKYLSMDIIGG</sequence>
<evidence type="ECO:0000256" key="3">
    <source>
        <dbReference type="ARBA" id="ARBA00022898"/>
    </source>
</evidence>
<dbReference type="NCBIfam" id="TIGR01136">
    <property type="entry name" value="cysKM"/>
    <property type="match status" value="1"/>
</dbReference>
<dbReference type="InterPro" id="IPR005859">
    <property type="entry name" value="CysK"/>
</dbReference>
<gene>
    <name evidence="5" type="ORF">QOZ92_000856</name>
</gene>
<dbReference type="PANTHER" id="PTHR10314">
    <property type="entry name" value="CYSTATHIONINE BETA-SYNTHASE"/>
    <property type="match status" value="1"/>
</dbReference>
<keyword evidence="6" id="KW-1185">Reference proteome</keyword>
<comment type="pathway">
    <text evidence="2">Amino-acid biosynthesis; L-cysteine biosynthesis; L-cysteine from L-serine: step 2/2.</text>
</comment>
<dbReference type="InterPro" id="IPR050214">
    <property type="entry name" value="Cys_Synth/Cystath_Beta-Synth"/>
</dbReference>